<dbReference type="Proteomes" id="UP000051952">
    <property type="component" value="Unassembled WGS sequence"/>
</dbReference>
<feature type="region of interest" description="Disordered" evidence="8">
    <location>
        <begin position="382"/>
        <end position="455"/>
    </location>
</feature>
<keyword evidence="4 12" id="KW-0347">Helicase</keyword>
<dbReference type="AlphaFoldDB" id="A0A0S4II81"/>
<feature type="compositionally biased region" description="Acidic residues" evidence="8">
    <location>
        <begin position="414"/>
        <end position="427"/>
    </location>
</feature>
<feature type="compositionally biased region" description="Basic and acidic residues" evidence="8">
    <location>
        <begin position="838"/>
        <end position="851"/>
    </location>
</feature>
<evidence type="ECO:0000256" key="5">
    <source>
        <dbReference type="ARBA" id="ARBA00022840"/>
    </source>
</evidence>
<dbReference type="PROSITE" id="PS51194">
    <property type="entry name" value="HELICASE_CTER"/>
    <property type="match status" value="1"/>
</dbReference>
<evidence type="ECO:0000256" key="2">
    <source>
        <dbReference type="ARBA" id="ARBA00022741"/>
    </source>
</evidence>
<dbReference type="OrthoDB" id="10259843at2759"/>
<dbReference type="GO" id="GO:0003743">
    <property type="term" value="F:translation initiation factor activity"/>
    <property type="evidence" value="ECO:0007669"/>
    <property type="project" value="UniProtKB-KW"/>
</dbReference>
<keyword evidence="3" id="KW-0378">Hydrolase</keyword>
<dbReference type="CDD" id="cd18785">
    <property type="entry name" value="SF2_C"/>
    <property type="match status" value="1"/>
</dbReference>
<dbReference type="CDD" id="cd18787">
    <property type="entry name" value="SF2_C_DEAD"/>
    <property type="match status" value="1"/>
</dbReference>
<dbReference type="InterPro" id="IPR050079">
    <property type="entry name" value="DEAD_box_RNA_helicase"/>
</dbReference>
<dbReference type="InterPro" id="IPR001650">
    <property type="entry name" value="Helicase_C-like"/>
</dbReference>
<dbReference type="GO" id="GO:0005829">
    <property type="term" value="C:cytosol"/>
    <property type="evidence" value="ECO:0007669"/>
    <property type="project" value="TreeGrafter"/>
</dbReference>
<evidence type="ECO:0000256" key="3">
    <source>
        <dbReference type="ARBA" id="ARBA00022801"/>
    </source>
</evidence>
<dbReference type="InterPro" id="IPR011545">
    <property type="entry name" value="DEAD/DEAH_box_helicase_dom"/>
</dbReference>
<dbReference type="PANTHER" id="PTHR47959:SF1">
    <property type="entry name" value="ATP-DEPENDENT RNA HELICASE DBPA"/>
    <property type="match status" value="1"/>
</dbReference>
<gene>
    <name evidence="12" type="ORF">BSAL_52815</name>
</gene>
<reference evidence="13" key="1">
    <citation type="submission" date="2015-09" db="EMBL/GenBank/DDBJ databases">
        <authorList>
            <consortium name="Pathogen Informatics"/>
        </authorList>
    </citation>
    <scope>NUCLEOTIDE SEQUENCE [LARGE SCALE GENOMIC DNA]</scope>
    <source>
        <strain evidence="13">Lake Konstanz</strain>
    </source>
</reference>
<keyword evidence="6" id="KW-0648">Protein biosynthesis</keyword>
<dbReference type="PANTHER" id="PTHR47959">
    <property type="entry name" value="ATP-DEPENDENT RNA HELICASE RHLE-RELATED"/>
    <property type="match status" value="1"/>
</dbReference>
<dbReference type="GO" id="GO:0003724">
    <property type="term" value="F:RNA helicase activity"/>
    <property type="evidence" value="ECO:0007669"/>
    <property type="project" value="InterPro"/>
</dbReference>
<feature type="compositionally biased region" description="Basic and acidic residues" evidence="8">
    <location>
        <begin position="789"/>
        <end position="798"/>
    </location>
</feature>
<feature type="region of interest" description="Disordered" evidence="8">
    <location>
        <begin position="1"/>
        <end position="42"/>
    </location>
</feature>
<keyword evidence="2" id="KW-0547">Nucleotide-binding</keyword>
<evidence type="ECO:0000256" key="6">
    <source>
        <dbReference type="ARBA" id="ARBA00022917"/>
    </source>
</evidence>
<dbReference type="Pfam" id="PF00270">
    <property type="entry name" value="DEAD"/>
    <property type="match status" value="1"/>
</dbReference>
<evidence type="ECO:0000259" key="9">
    <source>
        <dbReference type="PROSITE" id="PS51192"/>
    </source>
</evidence>
<sequence>MQRFASRMNSNGGRGGGSGGARGGRGGRGAGSGGGGGGGGGYQRGGYYNNNNSKAAASEETAALVGESFNAATSGFFQDLDQNGRYRQFAQDQLSRVHQRSGGQDDGDLVDDQTLTTVNRNGDATSGKQTQDAVLWIELGLCKALTRAVTHLGFLSPTPVQTQAIPAIMGGSDCCVRAVTGSGKTAAFVLPILHRILTASPSKQTAMSSKRKYIRGLILVPSRELGVQCHEMTKQFMSFTTEVRVALAIGGVSAQVQEAALEQSPELVIATPGRFVDILHNYKGPHGGIDMSGVEMVCLDECDKMLTITLKDQVADILERIPPETRQMLLFSATMTSEVDEFAKQNLFEPKNVDVGHVALASQLRQQFIRIKIDQSIIAAATAAKPEGEHDNGDEEAPSSRPVKSKSKRRVQPQEEENMDSASDDDETAAKKKRIRSKRMRDEKNSDAIKEAEVQRDEEQLLGPMVQEHVTKIKTRYLVALCEQYFKKAVIIFTKYRTTAHRLHKVFQVLGLKSAELQGNQLQEERFEALRQFSSGDVTYLFCTDVASRGLDIKGIATVINFDLPPTLTAYIHRVGRTARIGEAGTAASLEKKKDVTYLFCTDVASRGLDIKGIATVINFDLPPTLTAYIHRVGRTARIGEAGTAASLVHETLDADIMRKILTVSGNINQHQVASVKRRDVPDAILQDAMERINAAFPRVKEILAAENLAEKVALAEKLLNKERSDPRATYALSDAIAPKAKRQWCLSKKERKERDEAARKKYESEAEVTINEAQQELAEIGKEEGKFLQKQKNERKMVREKKQRVRDRELEKIKADKKKHGQKVQAGNVKQLKKQKIREARKAKRAENREKKGHTPYKRREKKSKTKSRHAKKAKKH</sequence>
<dbReference type="PROSITE" id="PS51192">
    <property type="entry name" value="HELICASE_ATP_BIND_1"/>
    <property type="match status" value="1"/>
</dbReference>
<evidence type="ECO:0000313" key="12">
    <source>
        <dbReference type="EMBL" id="CUE71040.1"/>
    </source>
</evidence>
<feature type="domain" description="DEAD-box RNA helicase Q" evidence="11">
    <location>
        <begin position="134"/>
        <end position="162"/>
    </location>
</feature>
<feature type="region of interest" description="Disordered" evidence="8">
    <location>
        <begin position="789"/>
        <end position="878"/>
    </location>
</feature>
<dbReference type="GO" id="GO:0005524">
    <property type="term" value="F:ATP binding"/>
    <property type="evidence" value="ECO:0007669"/>
    <property type="project" value="UniProtKB-KW"/>
</dbReference>
<dbReference type="Gene3D" id="3.40.50.300">
    <property type="entry name" value="P-loop containing nucleotide triphosphate hydrolases"/>
    <property type="match status" value="3"/>
</dbReference>
<feature type="compositionally biased region" description="Basic and acidic residues" evidence="8">
    <location>
        <begin position="440"/>
        <end position="455"/>
    </location>
</feature>
<feature type="domain" description="Helicase C-terminal" evidence="10">
    <location>
        <begin position="465"/>
        <end position="630"/>
    </location>
</feature>
<dbReference type="InterPro" id="IPR014014">
    <property type="entry name" value="RNA_helicase_DEAD_Q_motif"/>
</dbReference>
<keyword evidence="13" id="KW-1185">Reference proteome</keyword>
<dbReference type="SMART" id="SM00490">
    <property type="entry name" value="HELICc"/>
    <property type="match status" value="2"/>
</dbReference>
<evidence type="ECO:0000256" key="7">
    <source>
        <dbReference type="PROSITE-ProRule" id="PRU00552"/>
    </source>
</evidence>
<evidence type="ECO:0000313" key="13">
    <source>
        <dbReference type="Proteomes" id="UP000051952"/>
    </source>
</evidence>
<feature type="domain" description="Helicase ATP-binding" evidence="9">
    <location>
        <begin position="165"/>
        <end position="353"/>
    </location>
</feature>
<name>A0A0S4II81_BODSA</name>
<evidence type="ECO:0000259" key="11">
    <source>
        <dbReference type="PROSITE" id="PS51195"/>
    </source>
</evidence>
<dbReference type="PROSITE" id="PS51195">
    <property type="entry name" value="Q_MOTIF"/>
    <property type="match status" value="1"/>
</dbReference>
<feature type="compositionally biased region" description="Gly residues" evidence="8">
    <location>
        <begin position="12"/>
        <end position="42"/>
    </location>
</feature>
<dbReference type="SUPFAM" id="SSF52540">
    <property type="entry name" value="P-loop containing nucleoside triphosphate hydrolases"/>
    <property type="match status" value="2"/>
</dbReference>
<evidence type="ECO:0000256" key="1">
    <source>
        <dbReference type="ARBA" id="ARBA00022540"/>
    </source>
</evidence>
<dbReference type="EMBL" id="CYKH01000097">
    <property type="protein sequence ID" value="CUE71040.1"/>
    <property type="molecule type" value="Genomic_DNA"/>
</dbReference>
<organism evidence="12 13">
    <name type="scientific">Bodo saltans</name>
    <name type="common">Flagellated protozoan</name>
    <dbReference type="NCBI Taxonomy" id="75058"/>
    <lineage>
        <taxon>Eukaryota</taxon>
        <taxon>Discoba</taxon>
        <taxon>Euglenozoa</taxon>
        <taxon>Kinetoplastea</taxon>
        <taxon>Metakinetoplastina</taxon>
        <taxon>Eubodonida</taxon>
        <taxon>Bodonidae</taxon>
        <taxon>Bodo</taxon>
    </lineage>
</organism>
<evidence type="ECO:0000256" key="4">
    <source>
        <dbReference type="ARBA" id="ARBA00022806"/>
    </source>
</evidence>
<protein>
    <submittedName>
        <fullName evidence="12">ATP-dependent DEAD/DEAH box RNA helicase, putative</fullName>
    </submittedName>
</protein>
<keyword evidence="5" id="KW-0067">ATP-binding</keyword>
<proteinExistence type="predicted"/>
<dbReference type="OMA" id="AEVTINH"/>
<accession>A0A0S4II81</accession>
<dbReference type="GO" id="GO:0003676">
    <property type="term" value="F:nucleic acid binding"/>
    <property type="evidence" value="ECO:0007669"/>
    <property type="project" value="InterPro"/>
</dbReference>
<feature type="compositionally biased region" description="Basic residues" evidence="8">
    <location>
        <begin position="852"/>
        <end position="878"/>
    </location>
</feature>
<dbReference type="InterPro" id="IPR014001">
    <property type="entry name" value="Helicase_ATP-bd"/>
</dbReference>
<evidence type="ECO:0000259" key="10">
    <source>
        <dbReference type="PROSITE" id="PS51194"/>
    </source>
</evidence>
<dbReference type="SMART" id="SM00487">
    <property type="entry name" value="DEXDc"/>
    <property type="match status" value="1"/>
</dbReference>
<feature type="short sequence motif" description="Q motif" evidence="7">
    <location>
        <begin position="134"/>
        <end position="162"/>
    </location>
</feature>
<dbReference type="VEuPathDB" id="TriTrypDB:BSAL_52815"/>
<evidence type="ECO:0000256" key="8">
    <source>
        <dbReference type="SAM" id="MobiDB-lite"/>
    </source>
</evidence>
<dbReference type="GO" id="GO:0016787">
    <property type="term" value="F:hydrolase activity"/>
    <property type="evidence" value="ECO:0007669"/>
    <property type="project" value="UniProtKB-KW"/>
</dbReference>
<dbReference type="Pfam" id="PF00271">
    <property type="entry name" value="Helicase_C"/>
    <property type="match status" value="2"/>
</dbReference>
<dbReference type="InterPro" id="IPR027417">
    <property type="entry name" value="P-loop_NTPase"/>
</dbReference>
<keyword evidence="1" id="KW-0396">Initiation factor</keyword>